<dbReference type="OrthoDB" id="9800977at2"/>
<dbReference type="PANTHER" id="PTHR10359:SF18">
    <property type="entry name" value="ENDONUCLEASE III"/>
    <property type="match status" value="1"/>
</dbReference>
<keyword evidence="5 10" id="KW-0378">Hydrolase</keyword>
<dbReference type="InterPro" id="IPR023170">
    <property type="entry name" value="HhH_base_excis_C"/>
</dbReference>
<accession>A0A3S9P506</accession>
<keyword evidence="7" id="KW-0411">Iron-sulfur</keyword>
<evidence type="ECO:0000256" key="6">
    <source>
        <dbReference type="ARBA" id="ARBA00023004"/>
    </source>
</evidence>
<keyword evidence="6" id="KW-0408">Iron</keyword>
<dbReference type="PIRSF" id="PIRSF001435">
    <property type="entry name" value="Nth"/>
    <property type="match status" value="1"/>
</dbReference>
<evidence type="ECO:0000313" key="13">
    <source>
        <dbReference type="Proteomes" id="UP000267268"/>
    </source>
</evidence>
<evidence type="ECO:0000313" key="12">
    <source>
        <dbReference type="EMBL" id="AZQ63316.1"/>
    </source>
</evidence>
<dbReference type="GO" id="GO:0006285">
    <property type="term" value="P:base-excision repair, AP site formation"/>
    <property type="evidence" value="ECO:0007669"/>
    <property type="project" value="TreeGrafter"/>
</dbReference>
<keyword evidence="2" id="KW-0004">4Fe-4S</keyword>
<feature type="domain" description="HhH-GPD" evidence="11">
    <location>
        <begin position="39"/>
        <end position="186"/>
    </location>
</feature>
<keyword evidence="4 10" id="KW-0227">DNA damage</keyword>
<keyword evidence="12" id="KW-0255">Endonuclease</keyword>
<keyword evidence="9 10" id="KW-0326">Glycosidase</keyword>
<dbReference type="InterPro" id="IPR005759">
    <property type="entry name" value="Nth"/>
</dbReference>
<dbReference type="GO" id="GO:0051539">
    <property type="term" value="F:4 iron, 4 sulfur cluster binding"/>
    <property type="evidence" value="ECO:0007669"/>
    <property type="project" value="UniProtKB-KW"/>
</dbReference>
<dbReference type="GO" id="GO:0019104">
    <property type="term" value="F:DNA N-glycosylase activity"/>
    <property type="evidence" value="ECO:0007669"/>
    <property type="project" value="UniProtKB-UniRule"/>
</dbReference>
<evidence type="ECO:0000256" key="9">
    <source>
        <dbReference type="ARBA" id="ARBA00023295"/>
    </source>
</evidence>
<evidence type="ECO:0000256" key="5">
    <source>
        <dbReference type="ARBA" id="ARBA00022801"/>
    </source>
</evidence>
<evidence type="ECO:0000256" key="7">
    <source>
        <dbReference type="ARBA" id="ARBA00023014"/>
    </source>
</evidence>
<dbReference type="Gene3D" id="1.10.1670.10">
    <property type="entry name" value="Helix-hairpin-Helix base-excision DNA repair enzymes (C-terminal)"/>
    <property type="match status" value="1"/>
</dbReference>
<organism evidence="12 13">
    <name type="scientific">Flammeovirga pectinis</name>
    <dbReference type="NCBI Taxonomy" id="2494373"/>
    <lineage>
        <taxon>Bacteria</taxon>
        <taxon>Pseudomonadati</taxon>
        <taxon>Bacteroidota</taxon>
        <taxon>Cytophagia</taxon>
        <taxon>Cytophagales</taxon>
        <taxon>Flammeovirgaceae</taxon>
        <taxon>Flammeovirga</taxon>
    </lineage>
</organism>
<dbReference type="GO" id="GO:0140078">
    <property type="term" value="F:class I DNA-(apurinic or apyrimidinic site) endonuclease activity"/>
    <property type="evidence" value="ECO:0007669"/>
    <property type="project" value="UniProtKB-EC"/>
</dbReference>
<dbReference type="AlphaFoldDB" id="A0A3S9P506"/>
<dbReference type="HAMAP" id="MF_00942">
    <property type="entry name" value="Nth"/>
    <property type="match status" value="1"/>
</dbReference>
<evidence type="ECO:0000256" key="10">
    <source>
        <dbReference type="HAMAP-Rule" id="MF_00942"/>
    </source>
</evidence>
<sequence length="222" mass="25218">MNKQEKVQDIVKTLQELYPNPPIPLDHKDPFTLLVAVALSAQCTDERVNKITPLLFAKADNPYDMAKLSVEEIRDIIRPCGLSPMKSKGIHGMSNSIVDNFNGEVPANFKDLESFPAVGHKTASVVMSQAFGVPAFPVDTHIHRLMYRWGLTNGKNVEQTEKDAKRLFDEKDWNDLHLQIIYFGREYCSAQRHDPKECPICSKHGRKTLFVDKKATKKKKVK</sequence>
<dbReference type="Gene3D" id="1.10.340.30">
    <property type="entry name" value="Hypothetical protein, domain 2"/>
    <property type="match status" value="1"/>
</dbReference>
<reference evidence="12 13" key="1">
    <citation type="submission" date="2018-12" db="EMBL/GenBank/DDBJ databases">
        <title>Flammeovirga pectinis sp. nov., isolated from the gut of the Korean scallop, Patinopecten yessoensis.</title>
        <authorList>
            <person name="Bae J.-W."/>
            <person name="Jeong Y.-S."/>
            <person name="Kang W."/>
        </authorList>
    </citation>
    <scope>NUCLEOTIDE SEQUENCE [LARGE SCALE GENOMIC DNA]</scope>
    <source>
        <strain evidence="12 13">L12M1</strain>
    </source>
</reference>
<keyword evidence="10" id="KW-0238">DNA-binding</keyword>
<gene>
    <name evidence="10 12" type="primary">nth</name>
    <name evidence="12" type="ORF">EI427_14025</name>
</gene>
<evidence type="ECO:0000259" key="11">
    <source>
        <dbReference type="SMART" id="SM00478"/>
    </source>
</evidence>
<dbReference type="CDD" id="cd00056">
    <property type="entry name" value="ENDO3c"/>
    <property type="match status" value="1"/>
</dbReference>
<comment type="similarity">
    <text evidence="1 10">Belongs to the Nth/MutY family.</text>
</comment>
<dbReference type="FunFam" id="1.10.340.30:FF:000001">
    <property type="entry name" value="Endonuclease III"/>
    <property type="match status" value="1"/>
</dbReference>
<evidence type="ECO:0000256" key="3">
    <source>
        <dbReference type="ARBA" id="ARBA00022723"/>
    </source>
</evidence>
<dbReference type="InterPro" id="IPR011257">
    <property type="entry name" value="DNA_glycosylase"/>
</dbReference>
<comment type="catalytic activity">
    <reaction evidence="10">
        <text>2'-deoxyribonucleotide-(2'-deoxyribose 5'-phosphate)-2'-deoxyribonucleotide-DNA = a 3'-end 2'-deoxyribonucleotide-(2,3-dehydro-2,3-deoxyribose 5'-phosphate)-DNA + a 5'-end 5'-phospho-2'-deoxyribonucleoside-DNA + H(+)</text>
        <dbReference type="Rhea" id="RHEA:66592"/>
        <dbReference type="Rhea" id="RHEA-COMP:13180"/>
        <dbReference type="Rhea" id="RHEA-COMP:16897"/>
        <dbReference type="Rhea" id="RHEA-COMP:17067"/>
        <dbReference type="ChEBI" id="CHEBI:15378"/>
        <dbReference type="ChEBI" id="CHEBI:136412"/>
        <dbReference type="ChEBI" id="CHEBI:157695"/>
        <dbReference type="ChEBI" id="CHEBI:167181"/>
        <dbReference type="EC" id="4.2.99.18"/>
    </reaction>
</comment>
<dbReference type="NCBIfam" id="TIGR01083">
    <property type="entry name" value="nth"/>
    <property type="match status" value="1"/>
</dbReference>
<keyword evidence="3" id="KW-0479">Metal-binding</keyword>
<evidence type="ECO:0000256" key="1">
    <source>
        <dbReference type="ARBA" id="ARBA00008343"/>
    </source>
</evidence>
<dbReference type="Pfam" id="PF00730">
    <property type="entry name" value="HhH-GPD"/>
    <property type="match status" value="1"/>
</dbReference>
<comment type="function">
    <text evidence="10">DNA repair enzyme that has both DNA N-glycosylase activity and AP-lyase activity. The DNA N-glycosylase activity releases various damaged pyrimidines from DNA by cleaving the N-glycosidic bond, leaving an AP (apurinic/apyrimidinic) site. The AP-lyase activity cleaves the phosphodiester bond 3' to the AP site by a beta-elimination, leaving a 3'-terminal unsaturated sugar and a product with a terminal 5'-phosphate.</text>
</comment>
<dbReference type="EMBL" id="CP034562">
    <property type="protein sequence ID" value="AZQ63316.1"/>
    <property type="molecule type" value="Genomic_DNA"/>
</dbReference>
<name>A0A3S9P506_9BACT</name>
<dbReference type="EC" id="4.2.99.18" evidence="10"/>
<proteinExistence type="inferred from homology"/>
<dbReference type="SMART" id="SM00478">
    <property type="entry name" value="ENDO3c"/>
    <property type="match status" value="1"/>
</dbReference>
<dbReference type="KEGG" id="fll:EI427_14025"/>
<dbReference type="SUPFAM" id="SSF48150">
    <property type="entry name" value="DNA-glycosylase"/>
    <property type="match status" value="1"/>
</dbReference>
<protein>
    <recommendedName>
        <fullName evidence="10">Endonuclease III</fullName>
        <ecNumber evidence="10">4.2.99.18</ecNumber>
    </recommendedName>
    <alternativeName>
        <fullName evidence="10">DNA-(apurinic or apyrimidinic site) lyase</fullName>
    </alternativeName>
</protein>
<dbReference type="RefSeq" id="WP_126615687.1">
    <property type="nucleotide sequence ID" value="NZ_CP034562.1"/>
</dbReference>
<keyword evidence="10" id="KW-0456">Lyase</keyword>
<evidence type="ECO:0000256" key="2">
    <source>
        <dbReference type="ARBA" id="ARBA00022485"/>
    </source>
</evidence>
<keyword evidence="8 10" id="KW-0234">DNA repair</keyword>
<dbReference type="PANTHER" id="PTHR10359">
    <property type="entry name" value="A/G-SPECIFIC ADENINE GLYCOSYLASE/ENDONUCLEASE III"/>
    <property type="match status" value="1"/>
</dbReference>
<keyword evidence="12" id="KW-0540">Nuclease</keyword>
<dbReference type="Proteomes" id="UP000267268">
    <property type="component" value="Chromosome 1"/>
</dbReference>
<evidence type="ECO:0000256" key="8">
    <source>
        <dbReference type="ARBA" id="ARBA00023204"/>
    </source>
</evidence>
<keyword evidence="13" id="KW-1185">Reference proteome</keyword>
<comment type="caution">
    <text evidence="10">Lacks conserved residue(s) required for the propagation of feature annotation.</text>
</comment>
<dbReference type="InterPro" id="IPR003265">
    <property type="entry name" value="HhH-GPD_domain"/>
</dbReference>
<dbReference type="GO" id="GO:0046872">
    <property type="term" value="F:metal ion binding"/>
    <property type="evidence" value="ECO:0007669"/>
    <property type="project" value="UniProtKB-KW"/>
</dbReference>
<dbReference type="GO" id="GO:0003677">
    <property type="term" value="F:DNA binding"/>
    <property type="evidence" value="ECO:0007669"/>
    <property type="project" value="UniProtKB-UniRule"/>
</dbReference>
<comment type="cofactor">
    <cofactor evidence="10">
        <name>[4Fe-4S] cluster</name>
        <dbReference type="ChEBI" id="CHEBI:49883"/>
    </cofactor>
    <text evidence="10">Binds 1 [4Fe-4S] cluster.</text>
</comment>
<evidence type="ECO:0000256" key="4">
    <source>
        <dbReference type="ARBA" id="ARBA00022763"/>
    </source>
</evidence>